<accession>X0VK90</accession>
<feature type="compositionally biased region" description="Basic and acidic residues" evidence="1">
    <location>
        <begin position="17"/>
        <end position="35"/>
    </location>
</feature>
<sequence>MTSSQEVIDRLIIAGKSPEERERRKSTSEPKIKADAVRRRGEYRCKTFLFMITYRPQHRAEHNTRIFPMNELEIRKPTMLLPPSIIITTPTNPKVMPIDLFRFILSCKKTVPRTKTNNGFVANNTEATPEEVY</sequence>
<comment type="caution">
    <text evidence="2">The sequence shown here is derived from an EMBL/GenBank/DDBJ whole genome shotgun (WGS) entry which is preliminary data.</text>
</comment>
<name>X0VK90_9ZZZZ</name>
<evidence type="ECO:0000313" key="2">
    <source>
        <dbReference type="EMBL" id="GAG18709.1"/>
    </source>
</evidence>
<dbReference type="AlphaFoldDB" id="X0VK90"/>
<proteinExistence type="predicted"/>
<evidence type="ECO:0000256" key="1">
    <source>
        <dbReference type="SAM" id="MobiDB-lite"/>
    </source>
</evidence>
<gene>
    <name evidence="2" type="ORF">S01H1_60195</name>
</gene>
<protein>
    <submittedName>
        <fullName evidence="2">Uncharacterized protein</fullName>
    </submittedName>
</protein>
<organism evidence="2">
    <name type="scientific">marine sediment metagenome</name>
    <dbReference type="NCBI Taxonomy" id="412755"/>
    <lineage>
        <taxon>unclassified sequences</taxon>
        <taxon>metagenomes</taxon>
        <taxon>ecological metagenomes</taxon>
    </lineage>
</organism>
<dbReference type="EMBL" id="BARS01039420">
    <property type="protein sequence ID" value="GAG18709.1"/>
    <property type="molecule type" value="Genomic_DNA"/>
</dbReference>
<reference evidence="2" key="1">
    <citation type="journal article" date="2014" name="Front. Microbiol.">
        <title>High frequency of phylogenetically diverse reductive dehalogenase-homologous genes in deep subseafloor sedimentary metagenomes.</title>
        <authorList>
            <person name="Kawai M."/>
            <person name="Futagami T."/>
            <person name="Toyoda A."/>
            <person name="Takaki Y."/>
            <person name="Nishi S."/>
            <person name="Hori S."/>
            <person name="Arai W."/>
            <person name="Tsubouchi T."/>
            <person name="Morono Y."/>
            <person name="Uchiyama I."/>
            <person name="Ito T."/>
            <person name="Fujiyama A."/>
            <person name="Inagaki F."/>
            <person name="Takami H."/>
        </authorList>
    </citation>
    <scope>NUCLEOTIDE SEQUENCE</scope>
    <source>
        <strain evidence="2">Expedition CK06-06</strain>
    </source>
</reference>
<feature type="region of interest" description="Disordered" evidence="1">
    <location>
        <begin position="1"/>
        <end position="35"/>
    </location>
</feature>